<dbReference type="EMBL" id="WAGX01000005">
    <property type="protein sequence ID" value="KAB1437480.1"/>
    <property type="molecule type" value="Genomic_DNA"/>
</dbReference>
<accession>A0A7V7UB02</accession>
<dbReference type="Gene3D" id="3.40.50.300">
    <property type="entry name" value="P-loop containing nucleotide triphosphate hydrolases"/>
    <property type="match status" value="1"/>
</dbReference>
<reference evidence="2 3" key="1">
    <citation type="submission" date="2019-09" db="EMBL/GenBank/DDBJ databases">
        <authorList>
            <person name="Valk L.C."/>
        </authorList>
    </citation>
    <scope>NUCLEOTIDE SEQUENCE [LARGE SCALE GENOMIC DNA]</scope>
    <source>
        <strain evidence="2">GalUA</strain>
    </source>
</reference>
<feature type="domain" description="ATPase dynein-related AAA" evidence="1">
    <location>
        <begin position="379"/>
        <end position="481"/>
    </location>
</feature>
<name>A0A7V7UB02_9FIRM</name>
<keyword evidence="3" id="KW-1185">Reference proteome</keyword>
<dbReference type="SUPFAM" id="SSF52540">
    <property type="entry name" value="P-loop containing nucleoside triphosphate hydrolases"/>
    <property type="match status" value="1"/>
</dbReference>
<dbReference type="Proteomes" id="UP000461768">
    <property type="component" value="Unassembled WGS sequence"/>
</dbReference>
<evidence type="ECO:0000313" key="2">
    <source>
        <dbReference type="EMBL" id="KAB1437480.1"/>
    </source>
</evidence>
<dbReference type="GO" id="GO:0005524">
    <property type="term" value="F:ATP binding"/>
    <property type="evidence" value="ECO:0007669"/>
    <property type="project" value="InterPro"/>
</dbReference>
<protein>
    <submittedName>
        <fullName evidence="2">AAA domain-containing protein</fullName>
    </submittedName>
</protein>
<dbReference type="AlphaFoldDB" id="A0A7V7UB02"/>
<reference evidence="2 3" key="2">
    <citation type="submission" date="2020-02" db="EMBL/GenBank/DDBJ databases">
        <title>Candidatus Galacturonibacter soehngenii shows hetero-acetogenic catabolism of galacturonic acid but lacks a canonical carbon monoxide dehydrogenase/acetyl-CoA synthase complex.</title>
        <authorList>
            <person name="Diender M."/>
            <person name="Stouten G.R."/>
            <person name="Petersen J.F."/>
            <person name="Nielsen P.H."/>
            <person name="Dueholm M.S."/>
            <person name="Pronk J.T."/>
            <person name="Van Loosdrecht M.C.M."/>
        </authorList>
    </citation>
    <scope>NUCLEOTIDE SEQUENCE [LARGE SCALE GENOMIC DNA]</scope>
    <source>
        <strain evidence="2">GalUA</strain>
    </source>
</reference>
<evidence type="ECO:0000259" key="1">
    <source>
        <dbReference type="Pfam" id="PF07728"/>
    </source>
</evidence>
<sequence length="705" mass="80564">MFADLNDPVLQPESIKAGLIPEITISEGLRIKLDEMFSQEEKAYSKIWGATSVVQTDKSYVFFSNQWLYLAVMCKKYAQALYQYCDFFDNHMRTDTDVMNCVKAQDYSGSAYVNLFDSENDREYMKKFINGDQEFRPGKNLVNAGDKIRSCKDIFGSCVLGKMDVPNASSAYLGNLVYYLAKRPALYDELENEISGQTEVLDSAIKLPVVVKDCAKAIVDYIYKLDEFESIIERIEIMDQSIKINTGNTDGLLPEGNWLRYMFARPSSGMFDPESSSDKTRVFDTEYLIKANGEEYRCKLTTEWVGTDITEGAQGNNYVQALIKLVNKYYSDVLEIKDEGGTYYLHVLKKEFLISDLPDVFDSVFAERYITSLLTKPFVILTGNSGTGKTRIAKQFSQYLERTIDGKRNWLIVPVGADWTDNTKMLGFYNPLEEKYVSTPTLDFILQAIKNPTVPYFLILDEMNLSHVERYFSDFLSAMESDEEIPLYKVSGKKAKDGEEITIPEKIRLPKNLFVTGTVNIDETTYMFSPKVLDRSNVVEFKPEKEAVLNLMTGSVDVNNVSRAGNGVAEGFIDLASVIRNGVCNVEQIKLEQVREFLDSIYEELQESGFEFAYRTVKEIRQYYAAAYELQKGNFNLTRTMDEQIVQKILPKIYGDRKQIGELLDTLEEKCKNGIGDSSEEMTLSLKKIEQMKKRLDKYQYASFM</sequence>
<dbReference type="InterPro" id="IPR011704">
    <property type="entry name" value="ATPase_dyneun-rel_AAA"/>
</dbReference>
<gene>
    <name evidence="2" type="ORF">F7O84_07665</name>
</gene>
<dbReference type="RefSeq" id="WP_151143882.1">
    <property type="nucleotide sequence ID" value="NZ_WAGX01000005.1"/>
</dbReference>
<dbReference type="Pfam" id="PF07728">
    <property type="entry name" value="AAA_5"/>
    <property type="match status" value="1"/>
</dbReference>
<comment type="caution">
    <text evidence="2">The sequence shown here is derived from an EMBL/GenBank/DDBJ whole genome shotgun (WGS) entry which is preliminary data.</text>
</comment>
<proteinExistence type="predicted"/>
<organism evidence="2 3">
    <name type="scientific">Candidatus Galacturonatibacter soehngenii</name>
    <dbReference type="NCBI Taxonomy" id="2307010"/>
    <lineage>
        <taxon>Bacteria</taxon>
        <taxon>Bacillati</taxon>
        <taxon>Bacillota</taxon>
        <taxon>Clostridia</taxon>
        <taxon>Lachnospirales</taxon>
        <taxon>Lachnospiraceae</taxon>
        <taxon>Candidatus Galacturonatibacter</taxon>
    </lineage>
</organism>
<dbReference type="InterPro" id="IPR027417">
    <property type="entry name" value="P-loop_NTPase"/>
</dbReference>
<dbReference type="OrthoDB" id="9781481at2"/>
<dbReference type="GO" id="GO:0016887">
    <property type="term" value="F:ATP hydrolysis activity"/>
    <property type="evidence" value="ECO:0007669"/>
    <property type="project" value="InterPro"/>
</dbReference>
<evidence type="ECO:0000313" key="3">
    <source>
        <dbReference type="Proteomes" id="UP000461768"/>
    </source>
</evidence>